<protein>
    <submittedName>
        <fullName evidence="4">ATP-dependent DNA helicase RecG</fullName>
    </submittedName>
</protein>
<dbReference type="GO" id="GO:0016787">
    <property type="term" value="F:hydrolase activity"/>
    <property type="evidence" value="ECO:0007669"/>
    <property type="project" value="UniProtKB-KW"/>
</dbReference>
<proteinExistence type="predicted"/>
<evidence type="ECO:0000256" key="2">
    <source>
        <dbReference type="ARBA" id="ARBA00022806"/>
    </source>
</evidence>
<evidence type="ECO:0000313" key="4">
    <source>
        <dbReference type="EMBL" id="CAI8015893.1"/>
    </source>
</evidence>
<evidence type="ECO:0000256" key="1">
    <source>
        <dbReference type="ARBA" id="ARBA00022801"/>
    </source>
</evidence>
<reference evidence="4" key="1">
    <citation type="submission" date="2023-03" db="EMBL/GenBank/DDBJ databases">
        <authorList>
            <person name="Steffen K."/>
            <person name="Cardenas P."/>
        </authorList>
    </citation>
    <scope>NUCLEOTIDE SEQUENCE</scope>
</reference>
<name>A0AA35WC44_GEOBA</name>
<evidence type="ECO:0000256" key="3">
    <source>
        <dbReference type="SAM" id="MobiDB-lite"/>
    </source>
</evidence>
<keyword evidence="1" id="KW-0378">Hydrolase</keyword>
<dbReference type="InterPro" id="IPR027417">
    <property type="entry name" value="P-loop_NTPase"/>
</dbReference>
<feature type="region of interest" description="Disordered" evidence="3">
    <location>
        <begin position="1"/>
        <end position="22"/>
    </location>
</feature>
<sequence length="274" mass="30782">MFPMRCRSGSTSPSTGKWRPNGFPLSVPHPEFEVLDAGTERQPEVRPVYGKPGDVSQAHLRGWVAQALERFGGFLPSFLPSEVAERQGLMDLQQALEVIHRPDSTMEPDALEEARAPARRSLAFDEFFYFQLALALRQQQRLQTPGFRSPARADSLTGRMRQSLPYRLTGGQERVLQEIYRDMESPNPMRRLLQGDVGAVAAGTELLAEQHYERLATTRRVWACARRCSRGLFPRLPGRRLTERIGDGEVDFVIGTHALIQEGVSVPRMGLGRS</sequence>
<dbReference type="Proteomes" id="UP001174909">
    <property type="component" value="Unassembled WGS sequence"/>
</dbReference>
<keyword evidence="2 4" id="KW-0347">Helicase</keyword>
<keyword evidence="5" id="KW-1185">Reference proteome</keyword>
<dbReference type="PANTHER" id="PTHR47964">
    <property type="entry name" value="ATP-DEPENDENT DNA HELICASE HOMOLOG RECG, CHLOROPLASTIC"/>
    <property type="match status" value="1"/>
</dbReference>
<dbReference type="InterPro" id="IPR047112">
    <property type="entry name" value="RecG/Mfd"/>
</dbReference>
<dbReference type="SUPFAM" id="SSF52540">
    <property type="entry name" value="P-loop containing nucleoside triphosphate hydrolases"/>
    <property type="match status" value="1"/>
</dbReference>
<gene>
    <name evidence="4" type="ORF">GBAR_LOCUS9826</name>
</gene>
<comment type="caution">
    <text evidence="4">The sequence shown here is derived from an EMBL/GenBank/DDBJ whole genome shotgun (WGS) entry which is preliminary data.</text>
</comment>
<keyword evidence="2 4" id="KW-0067">ATP-binding</keyword>
<dbReference type="GO" id="GO:0003678">
    <property type="term" value="F:DNA helicase activity"/>
    <property type="evidence" value="ECO:0007669"/>
    <property type="project" value="TreeGrafter"/>
</dbReference>
<dbReference type="GO" id="GO:0006281">
    <property type="term" value="P:DNA repair"/>
    <property type="evidence" value="ECO:0007669"/>
    <property type="project" value="InterPro"/>
</dbReference>
<dbReference type="AlphaFoldDB" id="A0AA35WC44"/>
<dbReference type="PANTHER" id="PTHR47964:SF1">
    <property type="entry name" value="ATP-DEPENDENT DNA HELICASE HOMOLOG RECG, CHLOROPLASTIC"/>
    <property type="match status" value="1"/>
</dbReference>
<organism evidence="4 5">
    <name type="scientific">Geodia barretti</name>
    <name type="common">Barrett's horny sponge</name>
    <dbReference type="NCBI Taxonomy" id="519541"/>
    <lineage>
        <taxon>Eukaryota</taxon>
        <taxon>Metazoa</taxon>
        <taxon>Porifera</taxon>
        <taxon>Demospongiae</taxon>
        <taxon>Heteroscleromorpha</taxon>
        <taxon>Tetractinellida</taxon>
        <taxon>Astrophorina</taxon>
        <taxon>Geodiidae</taxon>
        <taxon>Geodia</taxon>
    </lineage>
</organism>
<evidence type="ECO:0000313" key="5">
    <source>
        <dbReference type="Proteomes" id="UP001174909"/>
    </source>
</evidence>
<dbReference type="EMBL" id="CASHTH010001474">
    <property type="protein sequence ID" value="CAI8015893.1"/>
    <property type="molecule type" value="Genomic_DNA"/>
</dbReference>
<keyword evidence="2 4" id="KW-0547">Nucleotide-binding</keyword>
<dbReference type="Gene3D" id="3.40.50.300">
    <property type="entry name" value="P-loop containing nucleotide triphosphate hydrolases"/>
    <property type="match status" value="2"/>
</dbReference>
<accession>A0AA35WC44</accession>